<reference evidence="4 5" key="1">
    <citation type="submission" date="2017-09" db="EMBL/GenBank/DDBJ databases">
        <title>Depth-based differentiation of microbial function through sediment-hosted aquifers and enrichment of novel symbionts in the deep terrestrial subsurface.</title>
        <authorList>
            <person name="Probst A.J."/>
            <person name="Ladd B."/>
            <person name="Jarett J.K."/>
            <person name="Geller-Mcgrath D.E."/>
            <person name="Sieber C.M."/>
            <person name="Emerson J.B."/>
            <person name="Anantharaman K."/>
            <person name="Thomas B.C."/>
            <person name="Malmstrom R."/>
            <person name="Stieglmeier M."/>
            <person name="Klingl A."/>
            <person name="Woyke T."/>
            <person name="Ryan C.M."/>
            <person name="Banfield J.F."/>
        </authorList>
    </citation>
    <scope>NUCLEOTIDE SEQUENCE [LARGE SCALE GENOMIC DNA]</scope>
    <source>
        <strain evidence="4">CG10_big_fil_rev_8_21_14_0_10_50_16</strain>
    </source>
</reference>
<dbReference type="GO" id="GO:0003899">
    <property type="term" value="F:DNA-directed RNA polymerase activity"/>
    <property type="evidence" value="ECO:0007669"/>
    <property type="project" value="InterPro"/>
</dbReference>
<gene>
    <name evidence="4" type="ORF">COV06_02510</name>
</gene>
<feature type="compositionally biased region" description="Polar residues" evidence="1">
    <location>
        <begin position="1"/>
        <end position="12"/>
    </location>
</feature>
<accession>A0A2H0RLV7</accession>
<dbReference type="Pfam" id="PF04545">
    <property type="entry name" value="Sigma70_r4"/>
    <property type="match status" value="1"/>
</dbReference>
<protein>
    <recommendedName>
        <fullName evidence="6">RNA polymerase sigma-70 domain-containing protein</fullName>
    </recommendedName>
</protein>
<dbReference type="InterPro" id="IPR013324">
    <property type="entry name" value="RNA_pol_sigma_r3/r4-like"/>
</dbReference>
<evidence type="ECO:0000256" key="1">
    <source>
        <dbReference type="SAM" id="MobiDB-lite"/>
    </source>
</evidence>
<comment type="caution">
    <text evidence="4">The sequence shown here is derived from an EMBL/GenBank/DDBJ whole genome shotgun (WGS) entry which is preliminary data.</text>
</comment>
<dbReference type="InterPro" id="IPR011260">
    <property type="entry name" value="RNAP_asu_C"/>
</dbReference>
<feature type="domain" description="RNA polymerase sigma-70 region 4" evidence="3">
    <location>
        <begin position="217"/>
        <end position="265"/>
    </location>
</feature>
<dbReference type="GO" id="GO:0003677">
    <property type="term" value="F:DNA binding"/>
    <property type="evidence" value="ECO:0007669"/>
    <property type="project" value="InterPro"/>
</dbReference>
<dbReference type="Gene3D" id="1.10.150.20">
    <property type="entry name" value="5' to 3' exonuclease, C-terminal subdomain"/>
    <property type="match status" value="1"/>
</dbReference>
<sequence>MVSPSAMQTQRGGNMPIPTDPAVTLRRKRVVALRSLGFGSGATAQILGITDGNVTYDTRIALRKDPDLVFPARTDYASAICQWAHNSMELQYPELRGIEDLEDKATEVLGLSNIRATAIHMEETARYAVQGSCAYASEGRDACGICTLLRALFGKAASPAWGVEVLIDLKQEVARGHVVIDNAHEFTRLLAQRIGMNMRDVTRVDHGIEAVAVVDTALNSLLPRQQEVLQIRCFEHMTLKQVGKKLGVKEERVRQVEAKALRNLRLGPHKEQLQLLHDYVDMGAVQTAMQAQQRMETLRWQAKNAFNTHPTLGLAVNTDSNREILTEVPAESLTYADRILVDLACDNNDCFAVEREAPGEANASTDWRLLPYFMTEVDTLELSVRSANCLQNAGVRYIVELLMNSEQDLLKIENFGRKAINEIKNVLSELAEQLGVEPILLGGIFKSDPIVQEALRRLGRESFGGRT</sequence>
<dbReference type="Pfam" id="PF03118">
    <property type="entry name" value="RNA_pol_A_CTD"/>
    <property type="match status" value="1"/>
</dbReference>
<dbReference type="GO" id="GO:0006352">
    <property type="term" value="P:DNA-templated transcription initiation"/>
    <property type="evidence" value="ECO:0007669"/>
    <property type="project" value="InterPro"/>
</dbReference>
<dbReference type="Proteomes" id="UP000230084">
    <property type="component" value="Unassembled WGS sequence"/>
</dbReference>
<proteinExistence type="predicted"/>
<dbReference type="AlphaFoldDB" id="A0A2H0RLV7"/>
<dbReference type="CDD" id="cd06171">
    <property type="entry name" value="Sigma70_r4"/>
    <property type="match status" value="1"/>
</dbReference>
<feature type="domain" description="RNA polymerase alpha subunit C-terminal" evidence="2">
    <location>
        <begin position="372"/>
        <end position="429"/>
    </location>
</feature>
<evidence type="ECO:0000259" key="3">
    <source>
        <dbReference type="Pfam" id="PF04545"/>
    </source>
</evidence>
<dbReference type="InterPro" id="IPR000943">
    <property type="entry name" value="RNA_pol_sigma70"/>
</dbReference>
<dbReference type="Gene3D" id="1.20.140.160">
    <property type="match status" value="1"/>
</dbReference>
<name>A0A2H0RLV7_9BACT</name>
<organism evidence="4 5">
    <name type="scientific">Candidatus Uhrbacteria bacterium CG10_big_fil_rev_8_21_14_0_10_50_16</name>
    <dbReference type="NCBI Taxonomy" id="1975039"/>
    <lineage>
        <taxon>Bacteria</taxon>
        <taxon>Candidatus Uhriibacteriota</taxon>
    </lineage>
</organism>
<dbReference type="NCBIfam" id="TIGR02937">
    <property type="entry name" value="sigma70-ECF"/>
    <property type="match status" value="1"/>
</dbReference>
<evidence type="ECO:0000313" key="4">
    <source>
        <dbReference type="EMBL" id="PIR47532.1"/>
    </source>
</evidence>
<dbReference type="PRINTS" id="PR00046">
    <property type="entry name" value="SIGMA70FCT"/>
</dbReference>
<dbReference type="SUPFAM" id="SSF88659">
    <property type="entry name" value="Sigma3 and sigma4 domains of RNA polymerase sigma factors"/>
    <property type="match status" value="1"/>
</dbReference>
<dbReference type="GO" id="GO:0003700">
    <property type="term" value="F:DNA-binding transcription factor activity"/>
    <property type="evidence" value="ECO:0007669"/>
    <property type="project" value="InterPro"/>
</dbReference>
<evidence type="ECO:0000313" key="5">
    <source>
        <dbReference type="Proteomes" id="UP000230084"/>
    </source>
</evidence>
<evidence type="ECO:0008006" key="6">
    <source>
        <dbReference type="Google" id="ProtNLM"/>
    </source>
</evidence>
<dbReference type="EMBL" id="PCYM01000005">
    <property type="protein sequence ID" value="PIR47532.1"/>
    <property type="molecule type" value="Genomic_DNA"/>
</dbReference>
<evidence type="ECO:0000259" key="2">
    <source>
        <dbReference type="Pfam" id="PF03118"/>
    </source>
</evidence>
<dbReference type="SUPFAM" id="SSF47789">
    <property type="entry name" value="C-terminal domain of RNA polymerase alpha subunit"/>
    <property type="match status" value="1"/>
</dbReference>
<dbReference type="InterPro" id="IPR014284">
    <property type="entry name" value="RNA_pol_sigma-70_dom"/>
</dbReference>
<feature type="region of interest" description="Disordered" evidence="1">
    <location>
        <begin position="1"/>
        <end position="20"/>
    </location>
</feature>
<dbReference type="InterPro" id="IPR007630">
    <property type="entry name" value="RNA_pol_sigma70_r4"/>
</dbReference>